<dbReference type="AlphaFoldDB" id="A0A6B0GK82"/>
<comment type="caution">
    <text evidence="2">The sequence shown here is derived from an EMBL/GenBank/DDBJ whole genome shotgun (WGS) entry which is preliminary data.</text>
</comment>
<proteinExistence type="predicted"/>
<evidence type="ECO:0000256" key="1">
    <source>
        <dbReference type="SAM" id="MobiDB-lite"/>
    </source>
</evidence>
<dbReference type="InterPro" id="IPR005368">
    <property type="entry name" value="UPF0175"/>
</dbReference>
<gene>
    <name evidence="2" type="ORF">GQS65_11070</name>
</gene>
<sequence>MSRIDPGGSPDQFGGPQGPLGPIQNEFKKLNLFFGLIFEDPEVAVREISQEILSMDEHERFTTSIEVFEDRFAEAVGDIEALQALAPNVDGDRVLLLFDSMFEDMLERLFSHVNRKRSAETLVVLVAGVLGVQAGVRELDSDGLSDERKRQIISSILAFLIRLQTLLEQDEPDESDIRALTRDVGVAIYYIDEGLDGESNFPDPASAEYATIRRAVLEFGAVAVYSNMPISLGRGAELADTSRFEFEESLDAYDVELRSGPSSVDELHNDGVGLVNE</sequence>
<dbReference type="Proteomes" id="UP000451471">
    <property type="component" value="Unassembled WGS sequence"/>
</dbReference>
<evidence type="ECO:0000313" key="2">
    <source>
        <dbReference type="EMBL" id="MWG35020.1"/>
    </source>
</evidence>
<feature type="region of interest" description="Disordered" evidence="1">
    <location>
        <begin position="1"/>
        <end position="20"/>
    </location>
</feature>
<accession>A0A6B0GK82</accession>
<dbReference type="Pfam" id="PF03683">
    <property type="entry name" value="UPF0175"/>
    <property type="match status" value="1"/>
</dbReference>
<protein>
    <submittedName>
        <fullName evidence="2">Uncharacterized protein</fullName>
    </submittedName>
</protein>
<keyword evidence="3" id="KW-1185">Reference proteome</keyword>
<organism evidence="2 3">
    <name type="scientific">Halomarina oriensis</name>
    <dbReference type="NCBI Taxonomy" id="671145"/>
    <lineage>
        <taxon>Archaea</taxon>
        <taxon>Methanobacteriati</taxon>
        <taxon>Methanobacteriota</taxon>
        <taxon>Stenosarchaea group</taxon>
        <taxon>Halobacteria</taxon>
        <taxon>Halobacteriales</taxon>
        <taxon>Natronomonadaceae</taxon>
        <taxon>Halomarina</taxon>
    </lineage>
</organism>
<evidence type="ECO:0000313" key="3">
    <source>
        <dbReference type="Proteomes" id="UP000451471"/>
    </source>
</evidence>
<reference evidence="2 3" key="1">
    <citation type="submission" date="2019-12" db="EMBL/GenBank/DDBJ databases">
        <title>Halocatena pleomorpha gen. nov. sp. nov., an extremely halophilic archaeon of family Halobacteriaceae isolated from saltpan soil.</title>
        <authorList>
            <person name="Pal Y."/>
            <person name="Verma A."/>
            <person name="Krishnamurthi S."/>
            <person name="Kumar P."/>
        </authorList>
    </citation>
    <scope>NUCLEOTIDE SEQUENCE [LARGE SCALE GENOMIC DNA]</scope>
    <source>
        <strain evidence="2 3">JCM 16495</strain>
    </source>
</reference>
<name>A0A6B0GK82_9EURY</name>
<dbReference type="EMBL" id="WSZK01000016">
    <property type="protein sequence ID" value="MWG35020.1"/>
    <property type="molecule type" value="Genomic_DNA"/>
</dbReference>
<dbReference type="RefSeq" id="WP_158204713.1">
    <property type="nucleotide sequence ID" value="NZ_WSZK01000016.1"/>
</dbReference>